<comment type="caution">
    <text evidence="1">The sequence shown here is derived from an EMBL/GenBank/DDBJ whole genome shotgun (WGS) entry which is preliminary data.</text>
</comment>
<accession>A0ABS8QJI2</accession>
<gene>
    <name evidence="1" type="ORF">LRS37_11190</name>
</gene>
<reference evidence="1 2" key="1">
    <citation type="journal article" date="2023" name="Antonie Van Leeuwenhoek">
        <title>Unveiling the genomic potential of a novel thermostable glycoside hydrolases producing Neobacillus sedimentimangrovi UE25.</title>
        <authorList>
            <person name="Ejaz U."/>
            <person name="Saleem F."/>
            <person name="Rashid R."/>
            <person name="Hasan K.A."/>
            <person name="Syed M.N."/>
            <person name="Sohail M."/>
        </authorList>
    </citation>
    <scope>NUCLEOTIDE SEQUENCE [LARGE SCALE GENOMIC DNA]</scope>
    <source>
        <strain evidence="1 2">UE25</strain>
    </source>
</reference>
<name>A0ABS8QJI2_9BACI</name>
<keyword evidence="2" id="KW-1185">Reference proteome</keyword>
<dbReference type="EMBL" id="JAJODE010000030">
    <property type="protein sequence ID" value="MCD4839434.1"/>
    <property type="molecule type" value="Genomic_DNA"/>
</dbReference>
<organism evidence="1 2">
    <name type="scientific">Neobacillus sedimentimangrovi</name>
    <dbReference type="NCBI Taxonomy" id="2699460"/>
    <lineage>
        <taxon>Bacteria</taxon>
        <taxon>Bacillati</taxon>
        <taxon>Bacillota</taxon>
        <taxon>Bacilli</taxon>
        <taxon>Bacillales</taxon>
        <taxon>Bacillaceae</taxon>
        <taxon>Neobacillus</taxon>
    </lineage>
</organism>
<evidence type="ECO:0000313" key="2">
    <source>
        <dbReference type="Proteomes" id="UP001162836"/>
    </source>
</evidence>
<dbReference type="Proteomes" id="UP001162836">
    <property type="component" value="Unassembled WGS sequence"/>
</dbReference>
<protein>
    <submittedName>
        <fullName evidence="1">Uncharacterized protein</fullName>
    </submittedName>
</protein>
<proteinExistence type="predicted"/>
<evidence type="ECO:0000313" key="1">
    <source>
        <dbReference type="EMBL" id="MCD4839434.1"/>
    </source>
</evidence>
<sequence length="46" mass="5223">MKIRQLAGFEPITAAALKIWLMKNNDNHSQSKTGLISLFIHEVDNQ</sequence>